<protein>
    <recommendedName>
        <fullName evidence="3">YncE family protein</fullName>
    </recommendedName>
</protein>
<evidence type="ECO:0000313" key="2">
    <source>
        <dbReference type="Proteomes" id="UP000241404"/>
    </source>
</evidence>
<dbReference type="Gene3D" id="2.120.10.30">
    <property type="entry name" value="TolB, C-terminal domain"/>
    <property type="match status" value="1"/>
</dbReference>
<dbReference type="InterPro" id="IPR011042">
    <property type="entry name" value="6-blade_b-propeller_TolB-like"/>
</dbReference>
<evidence type="ECO:0000313" key="1">
    <source>
        <dbReference type="EMBL" id="PSU16316.1"/>
    </source>
</evidence>
<proteinExistence type="predicted"/>
<evidence type="ECO:0008006" key="3">
    <source>
        <dbReference type="Google" id="ProtNLM"/>
    </source>
</evidence>
<dbReference type="Proteomes" id="UP000241404">
    <property type="component" value="Unassembled WGS sequence"/>
</dbReference>
<dbReference type="SUPFAM" id="SSF101898">
    <property type="entry name" value="NHL repeat"/>
    <property type="match status" value="1"/>
</dbReference>
<accession>A0ABD6X3X5</accession>
<comment type="caution">
    <text evidence="1">The sequence shown here is derived from an EMBL/GenBank/DDBJ whole genome shotgun (WGS) entry which is preliminary data.</text>
</comment>
<dbReference type="AlphaFoldDB" id="A0ABD6X3X5"/>
<reference evidence="1 2" key="1">
    <citation type="submission" date="2018-03" db="EMBL/GenBank/DDBJ databases">
        <title>Whole genome sequencing of Histamine producing bacteria.</title>
        <authorList>
            <person name="Butler K."/>
        </authorList>
    </citation>
    <scope>NUCLEOTIDE SEQUENCE [LARGE SCALE GENOMIC DNA]</scope>
    <source>
        <strain evidence="1 2">BT-6</strain>
    </source>
</reference>
<dbReference type="EMBL" id="PYMM01000008">
    <property type="protein sequence ID" value="PSU16316.1"/>
    <property type="molecule type" value="Genomic_DNA"/>
</dbReference>
<sequence>MPTLANVKYTAAAADSQNIYLAVATTPTEAKVVVYNKNTKQFDSKLEIKSTSARPYRQITSLDVNNGKLYVVSNAYNRVDVYNAKDMTFIAALGTGNLFDKAPTGLRRPIAVAANNNYVFVTSFRNYVDVYKTSDIKSSDSLKIKQYSHLNLPVECKDECSTRNITMAIVDNKLLVNVPSEGKKLLSYDIASLRSKPDVENCTTACIQPSSVSDNFYSSIAHNSNSPYLMTYKDAAISVYEANSFDVTTSKSLITAKEDDKKKSFGMLVNIANDNDNVIAIKKSSVQLDTYTK</sequence>
<dbReference type="RefSeq" id="WP_107200448.1">
    <property type="nucleotide sequence ID" value="NZ_JAKEVP010000020.1"/>
</dbReference>
<organism evidence="1 2">
    <name type="scientific">Photobacterium damselae</name>
    <dbReference type="NCBI Taxonomy" id="38293"/>
    <lineage>
        <taxon>Bacteria</taxon>
        <taxon>Pseudomonadati</taxon>
        <taxon>Pseudomonadota</taxon>
        <taxon>Gammaproteobacteria</taxon>
        <taxon>Vibrionales</taxon>
        <taxon>Vibrionaceae</taxon>
        <taxon>Photobacterium</taxon>
    </lineage>
</organism>
<name>A0ABD6X3X5_PHODM</name>
<gene>
    <name evidence="1" type="ORF">CTM90_13440</name>
</gene>